<proteinExistence type="predicted"/>
<dbReference type="InterPro" id="IPR029071">
    <property type="entry name" value="Ubiquitin-like_domsf"/>
</dbReference>
<dbReference type="Gene3D" id="3.40.30.10">
    <property type="entry name" value="Glutaredoxin"/>
    <property type="match status" value="1"/>
</dbReference>
<protein>
    <recommendedName>
        <fullName evidence="4">UBX domain-containing protein 4</fullName>
    </recommendedName>
    <alternativeName>
        <fullName evidence="5">UBX domain-containing protein 2</fullName>
    </alternativeName>
</protein>
<evidence type="ECO:0000256" key="2">
    <source>
        <dbReference type="ARBA" id="ARBA00023230"/>
    </source>
</evidence>
<dbReference type="Gene3D" id="3.10.20.90">
    <property type="entry name" value="Phosphatidylinositol 3-kinase Catalytic Subunit, Chain A, domain 1"/>
    <property type="match status" value="1"/>
</dbReference>
<comment type="subcellular location">
    <subcellularLocation>
        <location evidence="1">Endoplasmic reticulum membrane</location>
        <topology evidence="1">Peripheral membrane protein</topology>
    </subcellularLocation>
</comment>
<name>A0A401SL25_CHIPU</name>
<evidence type="ECO:0000313" key="9">
    <source>
        <dbReference type="EMBL" id="GCC31094.1"/>
    </source>
</evidence>
<dbReference type="OMA" id="FEPNNTS"/>
<keyword evidence="10" id="KW-1185">Reference proteome</keyword>
<dbReference type="Proteomes" id="UP000287033">
    <property type="component" value="Unassembled WGS sequence"/>
</dbReference>
<dbReference type="InterPro" id="IPR036249">
    <property type="entry name" value="Thioredoxin-like_sf"/>
</dbReference>
<organism evidence="9 10">
    <name type="scientific">Chiloscyllium punctatum</name>
    <name type="common">Brownbanded bambooshark</name>
    <name type="synonym">Hemiscyllium punctatum</name>
    <dbReference type="NCBI Taxonomy" id="137246"/>
    <lineage>
        <taxon>Eukaryota</taxon>
        <taxon>Metazoa</taxon>
        <taxon>Chordata</taxon>
        <taxon>Craniata</taxon>
        <taxon>Vertebrata</taxon>
        <taxon>Chondrichthyes</taxon>
        <taxon>Elasmobranchii</taxon>
        <taxon>Galeomorphii</taxon>
        <taxon>Galeoidea</taxon>
        <taxon>Orectolobiformes</taxon>
        <taxon>Hemiscylliidae</taxon>
        <taxon>Chiloscyllium</taxon>
    </lineage>
</organism>
<comment type="caution">
    <text evidence="9">The sequence shown here is derived from an EMBL/GenBank/DDBJ whole genome shotgun (WGS) entry which is preliminary data.</text>
</comment>
<feature type="region of interest" description="Disordered" evidence="7">
    <location>
        <begin position="254"/>
        <end position="273"/>
    </location>
</feature>
<dbReference type="GO" id="GO:0006986">
    <property type="term" value="P:response to unfolded protein"/>
    <property type="evidence" value="ECO:0007669"/>
    <property type="project" value="UniProtKB-KW"/>
</dbReference>
<dbReference type="STRING" id="137246.A0A401SL25"/>
<dbReference type="CDD" id="cd16117">
    <property type="entry name" value="UBX_UBXN4"/>
    <property type="match status" value="1"/>
</dbReference>
<comment type="subunit">
    <text evidence="3">Directly interacts with VCP. Interacts with UBQLN1. Forms a complex with VCP and UBQLN1.</text>
</comment>
<dbReference type="InterPro" id="IPR001012">
    <property type="entry name" value="UBX_dom"/>
</dbReference>
<dbReference type="OrthoDB" id="2445133at2759"/>
<dbReference type="Pfam" id="PF23187">
    <property type="entry name" value="UBX7_N"/>
    <property type="match status" value="1"/>
</dbReference>
<evidence type="ECO:0000256" key="5">
    <source>
        <dbReference type="ARBA" id="ARBA00041575"/>
    </source>
</evidence>
<dbReference type="GO" id="GO:0036503">
    <property type="term" value="P:ERAD pathway"/>
    <property type="evidence" value="ECO:0007669"/>
    <property type="project" value="TreeGrafter"/>
</dbReference>
<dbReference type="AlphaFoldDB" id="A0A401SL25"/>
<evidence type="ECO:0000256" key="1">
    <source>
        <dbReference type="ARBA" id="ARBA00004406"/>
    </source>
</evidence>
<evidence type="ECO:0000256" key="6">
    <source>
        <dbReference type="ARBA" id="ARBA00046062"/>
    </source>
</evidence>
<feature type="domain" description="UBX" evidence="8">
    <location>
        <begin position="324"/>
        <end position="402"/>
    </location>
</feature>
<gene>
    <name evidence="9" type="ORF">chiPu_0009550</name>
</gene>
<accession>A0A401SL25</accession>
<evidence type="ECO:0000256" key="4">
    <source>
        <dbReference type="ARBA" id="ARBA00040925"/>
    </source>
</evidence>
<sequence length="521" mass="59062">MHWFNGSIPDAIAFAKQQNAVFIVFIRGDDEQSARMAASWEAEEVVDATVNSFVAIKIDAKSETCVQFSQIYPVVCIPSSFFIGDNGIPLEVIAGSVTAVELVSRIQKVNEMHRQKNVAAAAGDNQENHVGQNQASTSEASGITQQNEPQVSDLKTTETLAATGPQVRSRESPSKMSACSDHSDHADSPGRCCVDEYSVPSQTEEDLNARVERLTKKLEERREQKKEDELTNEIKVEIERRKVGKEMVEFKRKQEEDRTKRMLEERSRDKEEERLARERIRQQIALDRAERAARYAKTKEEAEAAKKAAELQRQATEEARNKKERSNMCRIQFRLPDGSSFTNQFSADATLLEARQFAESQVGGVYGHFELAITFPRKQFTKDDYSKTLTELELVPSASIILVPGGRSTSLMIRSSEGGLWAILNTLFYPVIAVWRFLSNYLFASDSTHRSPRVNTSPPHPESLRVAPSNTSDTDREVRRRRLLERRGEDFKREGRIYRLRTEDDADDDNNTWNGNSTQQM</sequence>
<evidence type="ECO:0000256" key="7">
    <source>
        <dbReference type="SAM" id="MobiDB-lite"/>
    </source>
</evidence>
<dbReference type="PROSITE" id="PS50033">
    <property type="entry name" value="UBX"/>
    <property type="match status" value="1"/>
</dbReference>
<reference evidence="9 10" key="1">
    <citation type="journal article" date="2018" name="Nat. Ecol. Evol.">
        <title>Shark genomes provide insights into elasmobranch evolution and the origin of vertebrates.</title>
        <authorList>
            <person name="Hara Y"/>
            <person name="Yamaguchi K"/>
            <person name="Onimaru K"/>
            <person name="Kadota M"/>
            <person name="Koyanagi M"/>
            <person name="Keeley SD"/>
            <person name="Tatsumi K"/>
            <person name="Tanaka K"/>
            <person name="Motone F"/>
            <person name="Kageyama Y"/>
            <person name="Nozu R"/>
            <person name="Adachi N"/>
            <person name="Nishimura O"/>
            <person name="Nakagawa R"/>
            <person name="Tanegashima C"/>
            <person name="Kiyatake I"/>
            <person name="Matsumoto R"/>
            <person name="Murakumo K"/>
            <person name="Nishida K"/>
            <person name="Terakita A"/>
            <person name="Kuratani S"/>
            <person name="Sato K"/>
            <person name="Hyodo S Kuraku.S."/>
        </authorList>
    </citation>
    <scope>NUCLEOTIDE SEQUENCE [LARGE SCALE GENOMIC DNA]</scope>
</reference>
<dbReference type="Pfam" id="PF00789">
    <property type="entry name" value="UBX"/>
    <property type="match status" value="1"/>
</dbReference>
<feature type="compositionally biased region" description="Polar residues" evidence="7">
    <location>
        <begin position="128"/>
        <end position="160"/>
    </location>
</feature>
<keyword evidence="2" id="KW-0834">Unfolded protein response</keyword>
<dbReference type="PANTHER" id="PTHR46424">
    <property type="entry name" value="UBX DOMAIN-CONTAINING PROTEIN 4"/>
    <property type="match status" value="1"/>
</dbReference>
<evidence type="ECO:0000259" key="8">
    <source>
        <dbReference type="PROSITE" id="PS50033"/>
    </source>
</evidence>
<dbReference type="PANTHER" id="PTHR46424:SF1">
    <property type="entry name" value="UBX DOMAIN-CONTAINING PROTEIN 4"/>
    <property type="match status" value="1"/>
</dbReference>
<dbReference type="SMART" id="SM00166">
    <property type="entry name" value="UBX"/>
    <property type="match status" value="1"/>
</dbReference>
<evidence type="ECO:0000313" key="10">
    <source>
        <dbReference type="Proteomes" id="UP000287033"/>
    </source>
</evidence>
<comment type="function">
    <text evidence="6">Involved in endoplasmic reticulum-associated protein degradation (ERAD). Acts as a platform to recruit both UBQLN1 and VCP to the ER during ERAD.</text>
</comment>
<dbReference type="EMBL" id="BEZZ01000341">
    <property type="protein sequence ID" value="GCC31094.1"/>
    <property type="molecule type" value="Genomic_DNA"/>
</dbReference>
<evidence type="ECO:0000256" key="3">
    <source>
        <dbReference type="ARBA" id="ARBA00038812"/>
    </source>
</evidence>
<dbReference type="GO" id="GO:0005789">
    <property type="term" value="C:endoplasmic reticulum membrane"/>
    <property type="evidence" value="ECO:0007669"/>
    <property type="project" value="UniProtKB-SubCell"/>
</dbReference>
<feature type="region of interest" description="Disordered" evidence="7">
    <location>
        <begin position="117"/>
        <end position="206"/>
    </location>
</feature>
<feature type="region of interest" description="Disordered" evidence="7">
    <location>
        <begin position="448"/>
        <end position="478"/>
    </location>
</feature>
<dbReference type="SUPFAM" id="SSF52833">
    <property type="entry name" value="Thioredoxin-like"/>
    <property type="match status" value="1"/>
</dbReference>
<dbReference type="SUPFAM" id="SSF54236">
    <property type="entry name" value="Ubiquitin-like"/>
    <property type="match status" value="1"/>
</dbReference>